<keyword evidence="2" id="KW-1185">Reference proteome</keyword>
<gene>
    <name evidence="1" type="ORF">EV646_109101</name>
</gene>
<reference evidence="1 2" key="1">
    <citation type="journal article" date="2015" name="Stand. Genomic Sci.">
        <title>Genomic Encyclopedia of Bacterial and Archaeal Type Strains, Phase III: the genomes of soil and plant-associated and newly described type strains.</title>
        <authorList>
            <person name="Whitman W.B."/>
            <person name="Woyke T."/>
            <person name="Klenk H.P."/>
            <person name="Zhou Y."/>
            <person name="Lilburn T.G."/>
            <person name="Beck B.J."/>
            <person name="De Vos P."/>
            <person name="Vandamme P."/>
            <person name="Eisen J.A."/>
            <person name="Garrity G."/>
            <person name="Hugenholtz P."/>
            <person name="Kyrpides N.C."/>
        </authorList>
    </citation>
    <scope>NUCLEOTIDE SEQUENCE [LARGE SCALE GENOMIC DNA]</scope>
    <source>
        <strain evidence="1 2">VKM Ac-2541</strain>
    </source>
</reference>
<accession>A0A4R2ILW0</accession>
<name>A0A4R2ILW0_9ACTN</name>
<protein>
    <submittedName>
        <fullName evidence="1">Uncharacterized protein</fullName>
    </submittedName>
</protein>
<dbReference type="AlphaFoldDB" id="A0A4R2ILW0"/>
<proteinExistence type="predicted"/>
<organism evidence="1 2">
    <name type="scientific">Kribbella antiqua</name>
    <dbReference type="NCBI Taxonomy" id="2512217"/>
    <lineage>
        <taxon>Bacteria</taxon>
        <taxon>Bacillati</taxon>
        <taxon>Actinomycetota</taxon>
        <taxon>Actinomycetes</taxon>
        <taxon>Propionibacteriales</taxon>
        <taxon>Kribbellaceae</taxon>
        <taxon>Kribbella</taxon>
    </lineage>
</organism>
<evidence type="ECO:0000313" key="2">
    <source>
        <dbReference type="Proteomes" id="UP000295573"/>
    </source>
</evidence>
<dbReference type="EMBL" id="SLWR01000009">
    <property type="protein sequence ID" value="TCO44929.1"/>
    <property type="molecule type" value="Genomic_DNA"/>
</dbReference>
<dbReference type="Proteomes" id="UP000295573">
    <property type="component" value="Unassembled WGS sequence"/>
</dbReference>
<evidence type="ECO:0000313" key="1">
    <source>
        <dbReference type="EMBL" id="TCO44929.1"/>
    </source>
</evidence>
<sequence>MVLAEDLVASGFMGDATVEVAALRRDATRSDAEPLVLDMLAECGVDLPIPEDEDAEYRLLLTAFGFWDLPIVDFYSPFLHHLPSWDEQDALEHTLIHLFDDLDHATDPAQKHEIVQRMRAAVRDALA</sequence>
<comment type="caution">
    <text evidence="1">The sequence shown here is derived from an EMBL/GenBank/DDBJ whole genome shotgun (WGS) entry which is preliminary data.</text>
</comment>